<evidence type="ECO:0000256" key="4">
    <source>
        <dbReference type="ARBA" id="ARBA00022737"/>
    </source>
</evidence>
<dbReference type="PANTHER" id="PTHR46212:SF3">
    <property type="entry name" value="GH27120P"/>
    <property type="match status" value="1"/>
</dbReference>
<dbReference type="OrthoDB" id="186625at2759"/>
<dbReference type="InterPro" id="IPR051426">
    <property type="entry name" value="Peflin/Sorcin_CaBP"/>
</dbReference>
<dbReference type="GO" id="GO:0048306">
    <property type="term" value="F:calcium-dependent protein binding"/>
    <property type="evidence" value="ECO:0007669"/>
    <property type="project" value="UniProtKB-ARBA"/>
</dbReference>
<evidence type="ECO:0000259" key="6">
    <source>
        <dbReference type="PROSITE" id="PS50222"/>
    </source>
</evidence>
<dbReference type="Pfam" id="PF13499">
    <property type="entry name" value="EF-hand_7"/>
    <property type="match status" value="1"/>
</dbReference>
<keyword evidence="4" id="KW-0677">Repeat</keyword>
<evidence type="ECO:0000256" key="2">
    <source>
        <dbReference type="ARBA" id="ARBA00022490"/>
    </source>
</evidence>
<evidence type="ECO:0000313" key="7">
    <source>
        <dbReference type="EMBL" id="KAG2497582.1"/>
    </source>
</evidence>
<evidence type="ECO:0000256" key="1">
    <source>
        <dbReference type="ARBA" id="ARBA00004496"/>
    </source>
</evidence>
<sequence>MGTVDPLVAQLWFEFVDSDRSGLLTAKELRQALEIGGLDYSLPQAYMFVRAFDSKNNQKLNVNEFVELHKFLSSVTDAFVGVAGAAGRSVSGEQALAALGRLGYTLDPSAGQAMLQRHDIEGKGVFGRDDFLRIALFMHTSRRAFQAFDTARSGRVDFTFNQFCYASSFLA</sequence>
<comment type="caution">
    <text evidence="7">The sequence shown here is derived from an EMBL/GenBank/DDBJ whole genome shotgun (WGS) entry which is preliminary data.</text>
</comment>
<proteinExistence type="predicted"/>
<evidence type="ECO:0000256" key="5">
    <source>
        <dbReference type="ARBA" id="ARBA00022837"/>
    </source>
</evidence>
<dbReference type="PROSITE" id="PS00018">
    <property type="entry name" value="EF_HAND_1"/>
    <property type="match status" value="1"/>
</dbReference>
<gene>
    <name evidence="7" type="ORF">HYH03_004328</name>
</gene>
<keyword evidence="5" id="KW-0106">Calcium</keyword>
<protein>
    <recommendedName>
        <fullName evidence="6">EF-hand domain-containing protein</fullName>
    </recommendedName>
</protein>
<dbReference type="SUPFAM" id="SSF47473">
    <property type="entry name" value="EF-hand"/>
    <property type="match status" value="1"/>
</dbReference>
<accession>A0A835Y777</accession>
<evidence type="ECO:0000256" key="3">
    <source>
        <dbReference type="ARBA" id="ARBA00022723"/>
    </source>
</evidence>
<keyword evidence="8" id="KW-1185">Reference proteome</keyword>
<dbReference type="Proteomes" id="UP000612055">
    <property type="component" value="Unassembled WGS sequence"/>
</dbReference>
<dbReference type="PROSITE" id="PS50222">
    <property type="entry name" value="EF_HAND_2"/>
    <property type="match status" value="1"/>
</dbReference>
<dbReference type="InterPro" id="IPR002048">
    <property type="entry name" value="EF_hand_dom"/>
</dbReference>
<feature type="domain" description="EF-hand" evidence="6">
    <location>
        <begin position="4"/>
        <end position="39"/>
    </location>
</feature>
<dbReference type="PANTHER" id="PTHR46212">
    <property type="entry name" value="PEFLIN"/>
    <property type="match status" value="1"/>
</dbReference>
<dbReference type="GO" id="GO:0005737">
    <property type="term" value="C:cytoplasm"/>
    <property type="evidence" value="ECO:0007669"/>
    <property type="project" value="UniProtKB-SubCell"/>
</dbReference>
<dbReference type="GO" id="GO:0005509">
    <property type="term" value="F:calcium ion binding"/>
    <property type="evidence" value="ECO:0007669"/>
    <property type="project" value="InterPro"/>
</dbReference>
<keyword evidence="3" id="KW-0479">Metal-binding</keyword>
<dbReference type="AlphaFoldDB" id="A0A835Y777"/>
<comment type="subcellular location">
    <subcellularLocation>
        <location evidence="1">Cytoplasm</location>
    </subcellularLocation>
</comment>
<dbReference type="EMBL" id="JAEHOE010000013">
    <property type="protein sequence ID" value="KAG2497582.1"/>
    <property type="molecule type" value="Genomic_DNA"/>
</dbReference>
<name>A0A835Y777_9CHLO</name>
<keyword evidence="2" id="KW-0963">Cytoplasm</keyword>
<dbReference type="InterPro" id="IPR018247">
    <property type="entry name" value="EF_Hand_1_Ca_BS"/>
</dbReference>
<evidence type="ECO:0000313" key="8">
    <source>
        <dbReference type="Proteomes" id="UP000612055"/>
    </source>
</evidence>
<dbReference type="InterPro" id="IPR011992">
    <property type="entry name" value="EF-hand-dom_pair"/>
</dbReference>
<reference evidence="7" key="1">
    <citation type="journal article" date="2020" name="bioRxiv">
        <title>Comparative genomics of Chlamydomonas.</title>
        <authorList>
            <person name="Craig R.J."/>
            <person name="Hasan A.R."/>
            <person name="Ness R.W."/>
            <person name="Keightley P.D."/>
        </authorList>
    </citation>
    <scope>NUCLEOTIDE SEQUENCE</scope>
    <source>
        <strain evidence="7">CCAP 11/70</strain>
    </source>
</reference>
<organism evidence="7 8">
    <name type="scientific">Edaphochlamys debaryana</name>
    <dbReference type="NCBI Taxonomy" id="47281"/>
    <lineage>
        <taxon>Eukaryota</taxon>
        <taxon>Viridiplantae</taxon>
        <taxon>Chlorophyta</taxon>
        <taxon>core chlorophytes</taxon>
        <taxon>Chlorophyceae</taxon>
        <taxon>CS clade</taxon>
        <taxon>Chlamydomonadales</taxon>
        <taxon>Chlamydomonadales incertae sedis</taxon>
        <taxon>Edaphochlamys</taxon>
    </lineage>
</organism>
<dbReference type="Gene3D" id="1.10.238.10">
    <property type="entry name" value="EF-hand"/>
    <property type="match status" value="1"/>
</dbReference>